<dbReference type="SUPFAM" id="SSF54637">
    <property type="entry name" value="Thioesterase/thiol ester dehydrase-isomerase"/>
    <property type="match status" value="1"/>
</dbReference>
<dbReference type="Pfam" id="PF13279">
    <property type="entry name" value="4HBT_2"/>
    <property type="match status" value="1"/>
</dbReference>
<dbReference type="RefSeq" id="WP_110462602.1">
    <property type="nucleotide sequence ID" value="NZ_QKMR01000015.1"/>
</dbReference>
<dbReference type="EMBL" id="QKMR01000015">
    <property type="protein sequence ID" value="PYG86965.1"/>
    <property type="molecule type" value="Genomic_DNA"/>
</dbReference>
<dbReference type="InterPro" id="IPR029069">
    <property type="entry name" value="HotDog_dom_sf"/>
</dbReference>
<dbReference type="OrthoDB" id="9800856at2"/>
<dbReference type="Proteomes" id="UP000248132">
    <property type="component" value="Unassembled WGS sequence"/>
</dbReference>
<name>A0A318XIF2_9FIRM</name>
<dbReference type="InterPro" id="IPR050563">
    <property type="entry name" value="4-hydroxybenzoyl-CoA_TE"/>
</dbReference>
<dbReference type="CDD" id="cd00586">
    <property type="entry name" value="4HBT"/>
    <property type="match status" value="1"/>
</dbReference>
<evidence type="ECO:0000313" key="4">
    <source>
        <dbReference type="Proteomes" id="UP000248132"/>
    </source>
</evidence>
<proteinExistence type="inferred from homology"/>
<protein>
    <submittedName>
        <fullName evidence="3">Acyl-CoA thioester hydrolase</fullName>
    </submittedName>
</protein>
<accession>A0A318XIF2</accession>
<dbReference type="PIRSF" id="PIRSF003230">
    <property type="entry name" value="YbgC"/>
    <property type="match status" value="1"/>
</dbReference>
<comment type="similarity">
    <text evidence="1">Belongs to the 4-hydroxybenzoyl-CoA thioesterase family.</text>
</comment>
<dbReference type="InterPro" id="IPR006684">
    <property type="entry name" value="YbgC/YbaW"/>
</dbReference>
<comment type="caution">
    <text evidence="3">The sequence shown here is derived from an EMBL/GenBank/DDBJ whole genome shotgun (WGS) entry which is preliminary data.</text>
</comment>
<dbReference type="GO" id="GO:0047617">
    <property type="term" value="F:fatty acyl-CoA hydrolase activity"/>
    <property type="evidence" value="ECO:0007669"/>
    <property type="project" value="TreeGrafter"/>
</dbReference>
<evidence type="ECO:0000313" key="3">
    <source>
        <dbReference type="EMBL" id="PYG86965.1"/>
    </source>
</evidence>
<keyword evidence="4" id="KW-1185">Reference proteome</keyword>
<dbReference type="PANTHER" id="PTHR31793">
    <property type="entry name" value="4-HYDROXYBENZOYL-COA THIOESTERASE FAMILY MEMBER"/>
    <property type="match status" value="1"/>
</dbReference>
<keyword evidence="2 3" id="KW-0378">Hydrolase</keyword>
<organism evidence="3 4">
    <name type="scientific">Ruminiclostridium sufflavum DSM 19573</name>
    <dbReference type="NCBI Taxonomy" id="1121337"/>
    <lineage>
        <taxon>Bacteria</taxon>
        <taxon>Bacillati</taxon>
        <taxon>Bacillota</taxon>
        <taxon>Clostridia</taxon>
        <taxon>Eubacteriales</taxon>
        <taxon>Oscillospiraceae</taxon>
        <taxon>Ruminiclostridium</taxon>
    </lineage>
</organism>
<dbReference type="NCBIfam" id="TIGR00051">
    <property type="entry name" value="YbgC/FadM family acyl-CoA thioesterase"/>
    <property type="match status" value="1"/>
</dbReference>
<gene>
    <name evidence="3" type="ORF">LY28_02587</name>
</gene>
<evidence type="ECO:0000256" key="2">
    <source>
        <dbReference type="ARBA" id="ARBA00022801"/>
    </source>
</evidence>
<sequence>MVYIDTPITVRYAETDRMGIVHHSNYAIWFEAGRTELIKKCGISYTEVEAKGILLPLLELRCRFISSAAYEDRLIVRSSIKSYSKTRLEFFYQVFKEQDMSKPITTGETVHVWTSRDLKPINLQKHFPELYHIININAAKDLAKADYGL</sequence>
<dbReference type="AlphaFoldDB" id="A0A318XIF2"/>
<dbReference type="PANTHER" id="PTHR31793:SF27">
    <property type="entry name" value="NOVEL THIOESTERASE SUPERFAMILY DOMAIN AND SAPOSIN A-TYPE DOMAIN CONTAINING PROTEIN (0610012H03RIK)"/>
    <property type="match status" value="1"/>
</dbReference>
<dbReference type="Gene3D" id="3.10.129.10">
    <property type="entry name" value="Hotdog Thioesterase"/>
    <property type="match status" value="1"/>
</dbReference>
<reference evidence="3 4" key="1">
    <citation type="submission" date="2018-06" db="EMBL/GenBank/DDBJ databases">
        <title>Genomic Encyclopedia of Type Strains, Phase I: the one thousand microbial genomes (KMG-I) project.</title>
        <authorList>
            <person name="Kyrpides N."/>
        </authorList>
    </citation>
    <scope>NUCLEOTIDE SEQUENCE [LARGE SCALE GENOMIC DNA]</scope>
    <source>
        <strain evidence="3 4">DSM 19573</strain>
    </source>
</reference>
<evidence type="ECO:0000256" key="1">
    <source>
        <dbReference type="ARBA" id="ARBA00005953"/>
    </source>
</evidence>